<dbReference type="PANTHER" id="PTHR43364:SF4">
    <property type="entry name" value="NAD(P)-LINKED OXIDOREDUCTASE SUPERFAMILY PROTEIN"/>
    <property type="match status" value="1"/>
</dbReference>
<dbReference type="InterPro" id="IPR050523">
    <property type="entry name" value="AKR_Detox_Biosynth"/>
</dbReference>
<evidence type="ECO:0000256" key="1">
    <source>
        <dbReference type="ARBA" id="ARBA00023002"/>
    </source>
</evidence>
<sequence>METVRFGRTGLKTSQLCLGTMGIGSSKWKGWVLDEDRSRPILKKALDVGVTFFDMADWYSTGVNEEVVGRALLSMTERDRLVLATKAFYPMSADPNDQGLSRKHLMRSIDQSLKRIGTDYVDLYIIHAFDPQTPIEETMEALHDIVRAGKARYIGASTMYAWQFAKMNHVAEKNGWTRFVNMQCQYSLLYREEEREMMPYCKDEGIAVTTFSPLARGYLAGGGSQARLAHDMFLEWFGDAIDREIARRVGEVAQARSKTPSQIAQAWVINTGNVTVPIFGADQPEHVEAILDAATIRLTEAEMTYLDEPYRPRDMINDYNPVRRARALSVEPTSLSAVA</sequence>
<dbReference type="FunFam" id="3.20.20.100:FF:000004">
    <property type="entry name" value="Oxidoreductase, aldo/keto reductase"/>
    <property type="match status" value="1"/>
</dbReference>
<dbReference type="Pfam" id="PF00248">
    <property type="entry name" value="Aldo_ket_red"/>
    <property type="match status" value="1"/>
</dbReference>
<dbReference type="GO" id="GO:0016491">
    <property type="term" value="F:oxidoreductase activity"/>
    <property type="evidence" value="ECO:0007669"/>
    <property type="project" value="UniProtKB-KW"/>
</dbReference>
<dbReference type="AlphaFoldDB" id="A0A6A7Y4Q8"/>
<dbReference type="PANTHER" id="PTHR43364">
    <property type="entry name" value="NADH-SPECIFIC METHYLGLYOXAL REDUCTASE-RELATED"/>
    <property type="match status" value="1"/>
</dbReference>
<dbReference type="GO" id="GO:0005829">
    <property type="term" value="C:cytosol"/>
    <property type="evidence" value="ECO:0007669"/>
    <property type="project" value="TreeGrafter"/>
</dbReference>
<keyword evidence="1" id="KW-0560">Oxidoreductase</keyword>
<dbReference type="InterPro" id="IPR036812">
    <property type="entry name" value="NAD(P)_OxRdtase_dom_sf"/>
</dbReference>
<name>A0A6A7Y4Q8_9HYPH</name>
<dbReference type="Proteomes" id="UP000332515">
    <property type="component" value="Unassembled WGS sequence"/>
</dbReference>
<evidence type="ECO:0000259" key="2">
    <source>
        <dbReference type="Pfam" id="PF00248"/>
    </source>
</evidence>
<keyword evidence="4" id="KW-1185">Reference proteome</keyword>
<protein>
    <submittedName>
        <fullName evidence="3">Aldo/keto reductase</fullName>
    </submittedName>
</protein>
<dbReference type="CDD" id="cd19079">
    <property type="entry name" value="AKR_EcYajO-like"/>
    <property type="match status" value="1"/>
</dbReference>
<feature type="domain" description="NADP-dependent oxidoreductase" evidence="2">
    <location>
        <begin position="16"/>
        <end position="308"/>
    </location>
</feature>
<dbReference type="RefSeq" id="WP_312861624.1">
    <property type="nucleotide sequence ID" value="NZ_VWNA01000001.1"/>
</dbReference>
<accession>A0A6A7Y4Q8</accession>
<dbReference type="EMBL" id="VWNA01000001">
    <property type="protein sequence ID" value="MQT14134.1"/>
    <property type="molecule type" value="Genomic_DNA"/>
</dbReference>
<reference evidence="3 4" key="1">
    <citation type="submission" date="2019-09" db="EMBL/GenBank/DDBJ databases">
        <title>Segnochrobactrum spirostomi gen. nov., sp. nov., isolated from the ciliate Spirostomum cf. yagiui and description of a novel family, Segnochrobactraceae fam. nov. within the order Rhizobiales of the class Alphaproteobacteria.</title>
        <authorList>
            <person name="Akter S."/>
            <person name="Shazib S.U.A."/>
            <person name="Shin M.K."/>
        </authorList>
    </citation>
    <scope>NUCLEOTIDE SEQUENCE [LARGE SCALE GENOMIC DNA]</scope>
    <source>
        <strain evidence="3 4">Sp-1</strain>
    </source>
</reference>
<dbReference type="InterPro" id="IPR023210">
    <property type="entry name" value="NADP_OxRdtase_dom"/>
</dbReference>
<evidence type="ECO:0000313" key="3">
    <source>
        <dbReference type="EMBL" id="MQT14134.1"/>
    </source>
</evidence>
<gene>
    <name evidence="3" type="ORF">F0357_16085</name>
</gene>
<comment type="caution">
    <text evidence="3">The sequence shown here is derived from an EMBL/GenBank/DDBJ whole genome shotgun (WGS) entry which is preliminary data.</text>
</comment>
<organism evidence="3 4">
    <name type="scientific">Segnochrobactrum spirostomi</name>
    <dbReference type="NCBI Taxonomy" id="2608987"/>
    <lineage>
        <taxon>Bacteria</taxon>
        <taxon>Pseudomonadati</taxon>
        <taxon>Pseudomonadota</taxon>
        <taxon>Alphaproteobacteria</taxon>
        <taxon>Hyphomicrobiales</taxon>
        <taxon>Segnochrobactraceae</taxon>
        <taxon>Segnochrobactrum</taxon>
    </lineage>
</organism>
<proteinExistence type="predicted"/>
<evidence type="ECO:0000313" key="4">
    <source>
        <dbReference type="Proteomes" id="UP000332515"/>
    </source>
</evidence>
<dbReference type="Gene3D" id="3.20.20.100">
    <property type="entry name" value="NADP-dependent oxidoreductase domain"/>
    <property type="match status" value="1"/>
</dbReference>
<dbReference type="SUPFAM" id="SSF51430">
    <property type="entry name" value="NAD(P)-linked oxidoreductase"/>
    <property type="match status" value="1"/>
</dbReference>